<dbReference type="WBParaSite" id="HPBE_0002128601-mRNA-1">
    <property type="protein sequence ID" value="HPBE_0002128601-mRNA-1"/>
    <property type="gene ID" value="HPBE_0002128601"/>
</dbReference>
<keyword evidence="3" id="KW-1185">Reference proteome</keyword>
<sequence length="149" mass="17012">MLEHYLHYLQTCMIVVRRNTAVSPLSTVPPICDLQLGVSTNLIYVGEETSQVILVSWKLSQETNMIDWIGLFNVDDDDPLHYLDHKGRGVVGPREGTVAWSITRAILLPTLHSVQFGSVQISVAYFFIDQVRLSVSLGMMTYMFHYTWY</sequence>
<gene>
    <name evidence="2" type="ORF">HPBE_LOCUS21285</name>
</gene>
<dbReference type="AlphaFoldDB" id="A0A183GFT4"/>
<evidence type="ECO:0000313" key="3">
    <source>
        <dbReference type="Proteomes" id="UP000050761"/>
    </source>
</evidence>
<feature type="domain" description="E3 ubiquitin-protein ligase HECW1/2 N-terminal" evidence="1">
    <location>
        <begin position="36"/>
        <end position="103"/>
    </location>
</feature>
<dbReference type="EMBL" id="UZAH01032861">
    <property type="protein sequence ID" value="VDP24240.1"/>
    <property type="molecule type" value="Genomic_DNA"/>
</dbReference>
<evidence type="ECO:0000313" key="2">
    <source>
        <dbReference type="EMBL" id="VDP24240.1"/>
    </source>
</evidence>
<evidence type="ECO:0000259" key="1">
    <source>
        <dbReference type="Pfam" id="PF16562"/>
    </source>
</evidence>
<name>A0A183GFT4_HELPZ</name>
<organism evidence="3 4">
    <name type="scientific">Heligmosomoides polygyrus</name>
    <name type="common">Parasitic roundworm</name>
    <dbReference type="NCBI Taxonomy" id="6339"/>
    <lineage>
        <taxon>Eukaryota</taxon>
        <taxon>Metazoa</taxon>
        <taxon>Ecdysozoa</taxon>
        <taxon>Nematoda</taxon>
        <taxon>Chromadorea</taxon>
        <taxon>Rhabditida</taxon>
        <taxon>Rhabditina</taxon>
        <taxon>Rhabditomorpha</taxon>
        <taxon>Strongyloidea</taxon>
        <taxon>Heligmosomidae</taxon>
        <taxon>Heligmosomoides</taxon>
    </lineage>
</organism>
<reference evidence="4" key="2">
    <citation type="submission" date="2019-09" db="UniProtKB">
        <authorList>
            <consortium name="WormBaseParasite"/>
        </authorList>
    </citation>
    <scope>IDENTIFICATION</scope>
</reference>
<dbReference type="InterPro" id="IPR032348">
    <property type="entry name" value="HECW_N"/>
</dbReference>
<dbReference type="OrthoDB" id="5850074at2759"/>
<dbReference type="Proteomes" id="UP000050761">
    <property type="component" value="Unassembled WGS sequence"/>
</dbReference>
<proteinExistence type="predicted"/>
<reference evidence="2 3" key="1">
    <citation type="submission" date="2018-11" db="EMBL/GenBank/DDBJ databases">
        <authorList>
            <consortium name="Pathogen Informatics"/>
        </authorList>
    </citation>
    <scope>NUCLEOTIDE SEQUENCE [LARGE SCALE GENOMIC DNA]</scope>
</reference>
<accession>A0A3P8C0Z9</accession>
<evidence type="ECO:0000313" key="4">
    <source>
        <dbReference type="WBParaSite" id="HPBE_0002128601-mRNA-1"/>
    </source>
</evidence>
<dbReference type="Gene3D" id="2.60.40.2840">
    <property type="match status" value="1"/>
</dbReference>
<dbReference type="Pfam" id="PF16562">
    <property type="entry name" value="HECW_N"/>
    <property type="match status" value="1"/>
</dbReference>
<accession>A0A183GFT4</accession>
<protein>
    <submittedName>
        <fullName evidence="4">HECW_N domain-containing protein</fullName>
    </submittedName>
</protein>